<dbReference type="EMBL" id="CAJVPY010012469">
    <property type="protein sequence ID" value="CAG8734295.1"/>
    <property type="molecule type" value="Genomic_DNA"/>
</dbReference>
<reference evidence="1" key="1">
    <citation type="submission" date="2021-06" db="EMBL/GenBank/DDBJ databases">
        <authorList>
            <person name="Kallberg Y."/>
            <person name="Tangrot J."/>
            <person name="Rosling A."/>
        </authorList>
    </citation>
    <scope>NUCLEOTIDE SEQUENCE</scope>
    <source>
        <strain evidence="1">MA453B</strain>
    </source>
</reference>
<organism evidence="1 2">
    <name type="scientific">Dentiscutata erythropus</name>
    <dbReference type="NCBI Taxonomy" id="1348616"/>
    <lineage>
        <taxon>Eukaryota</taxon>
        <taxon>Fungi</taxon>
        <taxon>Fungi incertae sedis</taxon>
        <taxon>Mucoromycota</taxon>
        <taxon>Glomeromycotina</taxon>
        <taxon>Glomeromycetes</taxon>
        <taxon>Diversisporales</taxon>
        <taxon>Gigasporaceae</taxon>
        <taxon>Dentiscutata</taxon>
    </lineage>
</organism>
<accession>A0A9N9NIU2</accession>
<protein>
    <submittedName>
        <fullName evidence="1">25057_t:CDS:1</fullName>
    </submittedName>
</protein>
<evidence type="ECO:0000313" key="1">
    <source>
        <dbReference type="EMBL" id="CAG8734295.1"/>
    </source>
</evidence>
<evidence type="ECO:0000313" key="2">
    <source>
        <dbReference type="Proteomes" id="UP000789405"/>
    </source>
</evidence>
<proteinExistence type="predicted"/>
<keyword evidence="2" id="KW-1185">Reference proteome</keyword>
<gene>
    <name evidence="1" type="ORF">DERYTH_LOCUS15406</name>
</gene>
<dbReference type="AlphaFoldDB" id="A0A9N9NIU2"/>
<dbReference type="Proteomes" id="UP000789405">
    <property type="component" value="Unassembled WGS sequence"/>
</dbReference>
<dbReference type="Gene3D" id="3.50.80.10">
    <property type="entry name" value="D-tyrosyl-tRNA(Tyr) deacylase"/>
    <property type="match status" value="1"/>
</dbReference>
<name>A0A9N9NIU2_9GLOM</name>
<sequence length="86" mass="10083">MSLPLIEVFVILRIANDDTQEDLVYMSRSVKDTGLEVLCDFHDSMKSDEAKEMYERFLKKMKKKNMLKIELKMAMMNVITLELGFT</sequence>
<dbReference type="SUPFAM" id="SSF69500">
    <property type="entry name" value="DTD-like"/>
    <property type="match status" value="1"/>
</dbReference>
<comment type="caution">
    <text evidence="1">The sequence shown here is derived from an EMBL/GenBank/DDBJ whole genome shotgun (WGS) entry which is preliminary data.</text>
</comment>
<dbReference type="InterPro" id="IPR023509">
    <property type="entry name" value="DTD-like_sf"/>
</dbReference>